<proteinExistence type="predicted"/>
<comment type="caution">
    <text evidence="2">The sequence shown here is derived from an EMBL/GenBank/DDBJ whole genome shotgun (WGS) entry which is preliminary data.</text>
</comment>
<organism evidence="2 3">
    <name type="scientific">Candidatus Taylorbacteria bacterium RIFCSPHIGHO2_02_FULL_45_35</name>
    <dbReference type="NCBI Taxonomy" id="1802311"/>
    <lineage>
        <taxon>Bacteria</taxon>
        <taxon>Candidatus Tayloriibacteriota</taxon>
    </lineage>
</organism>
<evidence type="ECO:0000313" key="2">
    <source>
        <dbReference type="EMBL" id="OHA26307.1"/>
    </source>
</evidence>
<evidence type="ECO:0000313" key="3">
    <source>
        <dbReference type="Proteomes" id="UP000177943"/>
    </source>
</evidence>
<evidence type="ECO:0000256" key="1">
    <source>
        <dbReference type="SAM" id="MobiDB-lite"/>
    </source>
</evidence>
<gene>
    <name evidence="2" type="ORF">A3D56_01860</name>
</gene>
<accession>A0A1G2MQY5</accession>
<dbReference type="AlphaFoldDB" id="A0A1G2MQY5"/>
<protein>
    <submittedName>
        <fullName evidence="2">Uncharacterized protein</fullName>
    </submittedName>
</protein>
<feature type="compositionally biased region" description="Polar residues" evidence="1">
    <location>
        <begin position="145"/>
        <end position="159"/>
    </location>
</feature>
<feature type="region of interest" description="Disordered" evidence="1">
    <location>
        <begin position="142"/>
        <end position="178"/>
    </location>
</feature>
<dbReference type="EMBL" id="MHRP01000033">
    <property type="protein sequence ID" value="OHA26307.1"/>
    <property type="molecule type" value="Genomic_DNA"/>
</dbReference>
<sequence>MTFTREQKQSAYKKLPPETQNLIMSNETTELISATLKEAGLNEEQENLADSEILYAMFCLQSLDDAINNIAKLSNKNPNDLSKIRSAVQNNILNKYKIGIKDFINTNKNTKTPVPDTKAPAIPPTNLPMVEKGEVVHEVPHVETPNPSISLGASNQSKVSLPDYRYPGGQDPYREPTK</sequence>
<name>A0A1G2MQY5_9BACT</name>
<reference evidence="2 3" key="1">
    <citation type="journal article" date="2016" name="Nat. Commun.">
        <title>Thousands of microbial genomes shed light on interconnected biogeochemical processes in an aquifer system.</title>
        <authorList>
            <person name="Anantharaman K."/>
            <person name="Brown C.T."/>
            <person name="Hug L.A."/>
            <person name="Sharon I."/>
            <person name="Castelle C.J."/>
            <person name="Probst A.J."/>
            <person name="Thomas B.C."/>
            <person name="Singh A."/>
            <person name="Wilkins M.J."/>
            <person name="Karaoz U."/>
            <person name="Brodie E.L."/>
            <person name="Williams K.H."/>
            <person name="Hubbard S.S."/>
            <person name="Banfield J.F."/>
        </authorList>
    </citation>
    <scope>NUCLEOTIDE SEQUENCE [LARGE SCALE GENOMIC DNA]</scope>
</reference>
<dbReference type="Proteomes" id="UP000177943">
    <property type="component" value="Unassembled WGS sequence"/>
</dbReference>